<evidence type="ECO:0000256" key="1">
    <source>
        <dbReference type="SAM" id="MobiDB-lite"/>
    </source>
</evidence>
<dbReference type="EMBL" id="CAJNBK010000013">
    <property type="protein sequence ID" value="CAE6781857.1"/>
    <property type="molecule type" value="Genomic_DNA"/>
</dbReference>
<evidence type="ECO:0000256" key="2">
    <source>
        <dbReference type="SAM" id="SignalP"/>
    </source>
</evidence>
<accession>A0ABM8S0M3</accession>
<keyword evidence="4" id="KW-1185">Reference proteome</keyword>
<evidence type="ECO:0008006" key="5">
    <source>
        <dbReference type="Google" id="ProtNLM"/>
    </source>
</evidence>
<feature type="region of interest" description="Disordered" evidence="1">
    <location>
        <begin position="24"/>
        <end position="46"/>
    </location>
</feature>
<organism evidence="3 4">
    <name type="scientific">Paraburkholderia haematera</name>
    <dbReference type="NCBI Taxonomy" id="2793077"/>
    <lineage>
        <taxon>Bacteria</taxon>
        <taxon>Pseudomonadati</taxon>
        <taxon>Pseudomonadota</taxon>
        <taxon>Betaproteobacteria</taxon>
        <taxon>Burkholderiales</taxon>
        <taxon>Burkholderiaceae</taxon>
        <taxon>Paraburkholderia</taxon>
    </lineage>
</organism>
<dbReference type="Proteomes" id="UP000672526">
    <property type="component" value="Unassembled WGS sequence"/>
</dbReference>
<name>A0ABM8S0M3_9BURK</name>
<feature type="compositionally biased region" description="Low complexity" evidence="1">
    <location>
        <begin position="24"/>
        <end position="44"/>
    </location>
</feature>
<dbReference type="InterPro" id="IPR012899">
    <property type="entry name" value="LTXXQ"/>
</dbReference>
<feature type="compositionally biased region" description="Basic and acidic residues" evidence="1">
    <location>
        <begin position="164"/>
        <end position="174"/>
    </location>
</feature>
<proteinExistence type="predicted"/>
<dbReference type="Pfam" id="PF07813">
    <property type="entry name" value="LTXXQ"/>
    <property type="match status" value="1"/>
</dbReference>
<feature type="chain" id="PRO_5047119162" description="LTXXQ motif family protein" evidence="2">
    <location>
        <begin position="20"/>
        <end position="174"/>
    </location>
</feature>
<keyword evidence="2" id="KW-0732">Signal</keyword>
<gene>
    <name evidence="3" type="ORF">R69888_04339</name>
</gene>
<evidence type="ECO:0000313" key="4">
    <source>
        <dbReference type="Proteomes" id="UP000672526"/>
    </source>
</evidence>
<feature type="region of interest" description="Disordered" evidence="1">
    <location>
        <begin position="145"/>
        <end position="174"/>
    </location>
</feature>
<evidence type="ECO:0000313" key="3">
    <source>
        <dbReference type="EMBL" id="CAE6781857.1"/>
    </source>
</evidence>
<protein>
    <recommendedName>
        <fullName evidence="5">LTXXQ motif family protein</fullName>
    </recommendedName>
</protein>
<feature type="signal peptide" evidence="2">
    <location>
        <begin position="1"/>
        <end position="19"/>
    </location>
</feature>
<reference evidence="3 4" key="1">
    <citation type="submission" date="2021-02" db="EMBL/GenBank/DDBJ databases">
        <authorList>
            <person name="Vanwijnsberghe S."/>
        </authorList>
    </citation>
    <scope>NUCLEOTIDE SEQUENCE [LARGE SCALE GENOMIC DNA]</scope>
    <source>
        <strain evidence="3 4">LMG 31837</strain>
    </source>
</reference>
<dbReference type="RefSeq" id="WP_211613259.1">
    <property type="nucleotide sequence ID" value="NZ_CAJNBK010000013.1"/>
</dbReference>
<sequence>MKKALVMLATAVAMSGAFAQTSAPASAPMNASAPGTSASAPAAKAGHERNVEDRIAYLHTQLKITPAQESQWNAFADVMRNNGQTMGQLFQQRKADTNLSALDDMKQYATIAQAHADGVKKLVDAFDPLYNGFSPEQKKLADVTFRQGGPEGGHRHHGKGGAKKAPENDGTVKP</sequence>
<comment type="caution">
    <text evidence="3">The sequence shown here is derived from an EMBL/GenBank/DDBJ whole genome shotgun (WGS) entry which is preliminary data.</text>
</comment>